<dbReference type="Proteomes" id="UP001164693">
    <property type="component" value="Chromosome"/>
</dbReference>
<dbReference type="PANTHER" id="PTHR43649">
    <property type="entry name" value="ARABINOSE-BINDING PROTEIN-RELATED"/>
    <property type="match status" value="1"/>
</dbReference>
<dbReference type="InterPro" id="IPR050490">
    <property type="entry name" value="Bact_solute-bd_prot1"/>
</dbReference>
<organism evidence="1 2">
    <name type="scientific">Jatrophihabitans cynanchi</name>
    <dbReference type="NCBI Taxonomy" id="2944128"/>
    <lineage>
        <taxon>Bacteria</taxon>
        <taxon>Bacillati</taxon>
        <taxon>Actinomycetota</taxon>
        <taxon>Actinomycetes</taxon>
        <taxon>Jatrophihabitantales</taxon>
        <taxon>Jatrophihabitantaceae</taxon>
        <taxon>Jatrophihabitans</taxon>
    </lineage>
</organism>
<dbReference type="PANTHER" id="PTHR43649:SF14">
    <property type="entry name" value="BLR3389 PROTEIN"/>
    <property type="match status" value="1"/>
</dbReference>
<reference evidence="1" key="1">
    <citation type="submission" date="2022-05" db="EMBL/GenBank/DDBJ databases">
        <title>Jatrophihabitans sp. SB3-54 whole genome sequence.</title>
        <authorList>
            <person name="Suh M.K."/>
            <person name="Eom M.K."/>
            <person name="Kim J.S."/>
            <person name="Kim H.S."/>
            <person name="Do H.E."/>
            <person name="Shin Y.K."/>
            <person name="Lee J.-S."/>
        </authorList>
    </citation>
    <scope>NUCLEOTIDE SEQUENCE</scope>
    <source>
        <strain evidence="1">SB3-54</strain>
    </source>
</reference>
<protein>
    <submittedName>
        <fullName evidence="1">Extracellular solute-binding protein</fullName>
    </submittedName>
</protein>
<dbReference type="InterPro" id="IPR006311">
    <property type="entry name" value="TAT_signal"/>
</dbReference>
<dbReference type="PROSITE" id="PS51318">
    <property type="entry name" value="TAT"/>
    <property type="match status" value="1"/>
</dbReference>
<evidence type="ECO:0000313" key="2">
    <source>
        <dbReference type="Proteomes" id="UP001164693"/>
    </source>
</evidence>
<evidence type="ECO:0000313" key="1">
    <source>
        <dbReference type="EMBL" id="WAX57941.1"/>
    </source>
</evidence>
<accession>A0ABY7JZD3</accession>
<dbReference type="EMBL" id="CP097463">
    <property type="protein sequence ID" value="WAX57941.1"/>
    <property type="molecule type" value="Genomic_DNA"/>
</dbReference>
<keyword evidence="2" id="KW-1185">Reference proteome</keyword>
<sequence length="439" mass="47301">MPDPSGTFPSISRRSMLKGIAGAAGLAATPALIAACSSSGGGGAKKGSTGSGDITFGSNYSDPSTKGAFATLTQQATSATSVKINVNTVDHNTFQNNITSYLQGTPDSLCTWFAGYRMQYFAAQGLLAQIDDVWDKIGSNFNDATKSLSKGLDGHYYFVPIYNYPWVVFYNKSTFSSKGYSVPTTWDQFTALAQQMKKDGLIPIAFADKDLWPALGTFDILNLRINGYDFHMQLMQNKAQYTDPKVTEVFKHWAEILPYCQSGANGRIWQDAAKALENKQAGMMFQGSNQVAANYSAANLADLDFFPYPAINPDFGQDYMDAPADGFIMPNKGKNGGSAKKVLEYIGTGPAEVAYLKTDKWDVGLAQNIDTSGYNAIQKKSAQAIAACKNVAQFGDRDTDPAMAAALEALIQKFIDDPSDSNISSIQKSAADQAKTIFG</sequence>
<gene>
    <name evidence="1" type="ORF">M6B22_04040</name>
</gene>
<dbReference type="SUPFAM" id="SSF53850">
    <property type="entry name" value="Periplasmic binding protein-like II"/>
    <property type="match status" value="1"/>
</dbReference>
<name>A0ABY7JZD3_9ACTN</name>
<proteinExistence type="predicted"/>
<dbReference type="Gene3D" id="3.40.190.10">
    <property type="entry name" value="Periplasmic binding protein-like II"/>
    <property type="match status" value="2"/>
</dbReference>